<dbReference type="Gene3D" id="3.40.50.300">
    <property type="entry name" value="P-loop containing nucleotide triphosphate hydrolases"/>
    <property type="match status" value="1"/>
</dbReference>
<dbReference type="PANTHER" id="PTHR32182">
    <property type="entry name" value="DNA REPLICATION AND REPAIR PROTEIN RECF"/>
    <property type="match status" value="1"/>
</dbReference>
<sequence>MSFKLLAIRPLIECESIFLKNLRKNCIYRFYNEYDYEFLDNDNEKVSAIDVQNRFLESENQKELEYYEITTIQYIQKVPDFFYGKNVSVSAIVGKNGSGKSTLLELLYSFIFNISKKSKILKFKYGEVNYNKIDLEIYYLYNNEYYKIVHKNTASEVKTTVFKAIDNDNFIKVKNVTEILFKFYSLVINYSIYSLNSKVSGNWVKTLFHKNDGYQTPIVINPFRNEGNVDVNNEYNLAQARLILNHFVIENDTLVDGIELYKVNYFLNITKAQYIANDQSEGGKEKLIIDDIITFVDINKFAGPNKISDLIDIIFSKKNSAAIKSLKLFIRGRVEDRNFLLNDLFINHQEKISYLCLLYIFKKLKRISYNYDEYKKYHFLFWGDNDIFKIDIEKFKKNLRKKTGVESLDESLPIRIFDFQILESFKSYIQKHPILNLIDINFEEKILEIINLSSKQNHSNINNVVDFVFDKLSDIVDNNRIIVLSNYIADLSRDNTHITFKFKQAINYFISNIFGLINIKSTFDENNQINKDLYNVEIGKKFLNKDIYNIPISFFEPEILMKKNGKEYPFNRLSSGEQQMIHSILNITYHLYNIKSIEEKGRKKVYKYINIIFDEVELYFHPEFQKNFISNLIQNLTISEFKDFSFNIIFSTHSPFILSDIPTENILRLSEGIPLSSNDGANSFGANIHDLLADEFFLGGNTVGKFASNKIDKIINQVYCQYKINEINNDIENSYFSAKTNAVLIKLKEEIENELKDLSLYKNQDISKIISMIGEPLISKKLDEMFKEISK</sequence>
<evidence type="ECO:0000313" key="2">
    <source>
        <dbReference type="Proteomes" id="UP000092651"/>
    </source>
</evidence>
<dbReference type="OrthoDB" id="997844at2"/>
<dbReference type="RefSeq" id="WP_065394165.1">
    <property type="nucleotide sequence ID" value="NZ_MAYH01000023.1"/>
</dbReference>
<keyword evidence="2" id="KW-1185">Reference proteome</keyword>
<dbReference type="AlphaFoldDB" id="A0A1B8ZJZ9"/>
<name>A0A1B8ZJZ9_9FLAO</name>
<dbReference type="GO" id="GO:0000731">
    <property type="term" value="P:DNA synthesis involved in DNA repair"/>
    <property type="evidence" value="ECO:0007669"/>
    <property type="project" value="TreeGrafter"/>
</dbReference>
<dbReference type="Proteomes" id="UP000092651">
    <property type="component" value="Unassembled WGS sequence"/>
</dbReference>
<evidence type="ECO:0000313" key="1">
    <source>
        <dbReference type="EMBL" id="OCA71931.1"/>
    </source>
</evidence>
<dbReference type="PANTHER" id="PTHR32182:SF23">
    <property type="entry name" value="ATP BINDING PROTEIN"/>
    <property type="match status" value="1"/>
</dbReference>
<dbReference type="SUPFAM" id="SSF52540">
    <property type="entry name" value="P-loop containing nucleoside triphosphate hydrolases"/>
    <property type="match status" value="1"/>
</dbReference>
<proteinExistence type="predicted"/>
<evidence type="ECO:0008006" key="3">
    <source>
        <dbReference type="Google" id="ProtNLM"/>
    </source>
</evidence>
<gene>
    <name evidence="1" type="ORF">BBI01_07170</name>
</gene>
<dbReference type="InterPro" id="IPR027417">
    <property type="entry name" value="P-loop_NTPase"/>
</dbReference>
<comment type="caution">
    <text evidence="1">The sequence shown here is derived from an EMBL/GenBank/DDBJ whole genome shotgun (WGS) entry which is preliminary data.</text>
</comment>
<dbReference type="GO" id="GO:0006302">
    <property type="term" value="P:double-strand break repair"/>
    <property type="evidence" value="ECO:0007669"/>
    <property type="project" value="TreeGrafter"/>
</dbReference>
<protein>
    <recommendedName>
        <fullName evidence="3">AAA domain-containing protein</fullName>
    </recommendedName>
</protein>
<dbReference type="EMBL" id="MAYH01000023">
    <property type="protein sequence ID" value="OCA71931.1"/>
    <property type="molecule type" value="Genomic_DNA"/>
</dbReference>
<accession>A0A1B8ZJZ9</accession>
<reference evidence="1 2" key="1">
    <citation type="submission" date="2016-07" db="EMBL/GenBank/DDBJ databases">
        <authorList>
            <person name="Jeong J.-J."/>
            <person name="Kim D.W."/>
            <person name="Sang M.K."/>
            <person name="Choi I.-G."/>
            <person name="Kim K.D."/>
        </authorList>
    </citation>
    <scope>NUCLEOTIDE SEQUENCE [LARGE SCALE GENOMIC DNA]</scope>
    <source>
        <strain evidence="1 2">UTM-3</strain>
    </source>
</reference>
<organism evidence="1 2">
    <name type="scientific">Chryseobacterium artocarpi</name>
    <dbReference type="NCBI Taxonomy" id="1414727"/>
    <lineage>
        <taxon>Bacteria</taxon>
        <taxon>Pseudomonadati</taxon>
        <taxon>Bacteroidota</taxon>
        <taxon>Flavobacteriia</taxon>
        <taxon>Flavobacteriales</taxon>
        <taxon>Weeksellaceae</taxon>
        <taxon>Chryseobacterium group</taxon>
        <taxon>Chryseobacterium</taxon>
    </lineage>
</organism>